<dbReference type="InterPro" id="IPR043502">
    <property type="entry name" value="DNA/RNA_pol_sf"/>
</dbReference>
<dbReference type="FunFam" id="3.10.10.10:FF:000007">
    <property type="entry name" value="Retrovirus-related Pol polyprotein from transposon 17.6-like Protein"/>
    <property type="match status" value="1"/>
</dbReference>
<keyword evidence="2" id="KW-0808">Transferase</keyword>
<dbReference type="Proteomes" id="UP000283509">
    <property type="component" value="Unassembled WGS sequence"/>
</dbReference>
<dbReference type="GO" id="GO:0006508">
    <property type="term" value="P:proteolysis"/>
    <property type="evidence" value="ECO:0007669"/>
    <property type="project" value="UniProtKB-KW"/>
</dbReference>
<evidence type="ECO:0000256" key="8">
    <source>
        <dbReference type="ARBA" id="ARBA00023268"/>
    </source>
</evidence>
<gene>
    <name evidence="11" type="ORF">C7M84_000851</name>
</gene>
<evidence type="ECO:0000313" key="12">
    <source>
        <dbReference type="Proteomes" id="UP000283509"/>
    </source>
</evidence>
<keyword evidence="6" id="KW-0378">Hydrolase</keyword>
<keyword evidence="12" id="KW-1185">Reference proteome</keyword>
<dbReference type="Gene3D" id="3.30.70.270">
    <property type="match status" value="1"/>
</dbReference>
<feature type="domain" description="Reverse transcriptase" evidence="10">
    <location>
        <begin position="399"/>
        <end position="602"/>
    </location>
</feature>
<dbReference type="Pfam" id="PF17919">
    <property type="entry name" value="RT_RNaseH_2"/>
    <property type="match status" value="1"/>
</dbReference>
<reference evidence="11 12" key="1">
    <citation type="submission" date="2018-04" db="EMBL/GenBank/DDBJ databases">
        <authorList>
            <person name="Zhang X."/>
            <person name="Yuan J."/>
            <person name="Li F."/>
            <person name="Xiang J."/>
        </authorList>
    </citation>
    <scope>NUCLEOTIDE SEQUENCE [LARGE SCALE GENOMIC DNA]</scope>
    <source>
        <tissue evidence="11">Muscle</tissue>
    </source>
</reference>
<accession>A0A3R7MEF2</accession>
<dbReference type="STRING" id="6689.A0A3R7MEF2"/>
<dbReference type="InterPro" id="IPR050951">
    <property type="entry name" value="Retrovirus_Pol_polyprotein"/>
</dbReference>
<sequence length="749" mass="84732">MFPVSKERTSASRMPNPKGRREIIGFKKRSQAVQDGRQHGVEEGRHQRMEETVDYRIPMLGPPPPEYMMTEVFVPQNDRSFVAVWDSGAKPNLVKLSLYRAHEDVKKKDSTRQRDVPSPLVPHNVTVHDIAGVVDQPINANCGDAPMTCSSDVAFNSVADKEDTVVIVSTGVYTLPAGKASIILGSLKQKDERLKNGTSILISGLPLGENCIVIPVVAKAEDVVKVLVCNFGRTPFLVHSKRTIANAVSIQDDEEEQLGRLPTDHWEKQRVLTRMSINAVVTEVKPDDVEEEDPLDQALQIDPCCVVKNGPVYDEKRFQKLLKALDADRWILKEDQRKAAESMIWEFQEAFNLKEEPLGRTNLVEHKIETGDSDRVYVPPRFIPYALRPAVEAEVQALKEQGHIRVSSSEWNAPIVLVKRKDKSHPRLCVDYRALNSQTKLEFYPLPLIEDILYQVSQSKWFSTLDLRSGYHQVPLDDDSIPKSAFTTHEGHFEYTVMPFGLSNAPRTFQRLMNRVFSGQIGQGLQLFLDDIAIYTDDIDRHLQVLKEALEKQPFIWGSEQEEAFEVLKRSLLKEPVLRSPDFSRTWYISTDASKGAIGAILAQRYDGHFCPVSYFSRQLRGAELRYDVMEKEALAVIEALKKFKPLIWGLEVIVMSDNRSLQWLFHKAKDGNARVTRWALTAQSFGAKILYHPGKLNAAADALSRIEAPEGVDPEDIEKASTMIIDEAQNCRILMAVVANNRRENKTR</sequence>
<keyword evidence="1" id="KW-0645">Protease</keyword>
<keyword evidence="8" id="KW-0511">Multifunctional enzyme</keyword>
<feature type="region of interest" description="Disordered" evidence="9">
    <location>
        <begin position="1"/>
        <end position="22"/>
    </location>
</feature>
<dbReference type="CDD" id="cd09274">
    <property type="entry name" value="RNase_HI_RT_Ty3"/>
    <property type="match status" value="1"/>
</dbReference>
<keyword evidence="4" id="KW-0540">Nuclease</keyword>
<keyword evidence="3" id="KW-0548">Nucleotidyltransferase</keyword>
<protein>
    <submittedName>
        <fullName evidence="11">Putative polyprotein</fullName>
    </submittedName>
</protein>
<proteinExistence type="predicted"/>
<dbReference type="PANTHER" id="PTHR37984">
    <property type="entry name" value="PROTEIN CBG26694"/>
    <property type="match status" value="1"/>
</dbReference>
<dbReference type="Gene3D" id="3.10.20.370">
    <property type="match status" value="1"/>
</dbReference>
<keyword evidence="5" id="KW-0255">Endonuclease</keyword>
<evidence type="ECO:0000256" key="6">
    <source>
        <dbReference type="ARBA" id="ARBA00022801"/>
    </source>
</evidence>
<dbReference type="InterPro" id="IPR000477">
    <property type="entry name" value="RT_dom"/>
</dbReference>
<dbReference type="AlphaFoldDB" id="A0A3R7MEF2"/>
<dbReference type="SUPFAM" id="SSF56672">
    <property type="entry name" value="DNA/RNA polymerases"/>
    <property type="match status" value="1"/>
</dbReference>
<dbReference type="GO" id="GO:0003964">
    <property type="term" value="F:RNA-directed DNA polymerase activity"/>
    <property type="evidence" value="ECO:0007669"/>
    <property type="project" value="UniProtKB-KW"/>
</dbReference>
<dbReference type="Pfam" id="PF00078">
    <property type="entry name" value="RVT_1"/>
    <property type="match status" value="1"/>
</dbReference>
<dbReference type="InterPro" id="IPR043128">
    <property type="entry name" value="Rev_trsase/Diguanyl_cyclase"/>
</dbReference>
<comment type="caution">
    <text evidence="11">The sequence shown here is derived from an EMBL/GenBank/DDBJ whole genome shotgun (WGS) entry which is preliminary data.</text>
</comment>
<evidence type="ECO:0000256" key="2">
    <source>
        <dbReference type="ARBA" id="ARBA00022679"/>
    </source>
</evidence>
<reference evidence="11 12" key="2">
    <citation type="submission" date="2019-01" db="EMBL/GenBank/DDBJ databases">
        <title>The decoding of complex shrimp genome reveals the adaptation for benthos swimmer, frequently molting mechanism and breeding impact on genome.</title>
        <authorList>
            <person name="Sun Y."/>
            <person name="Gao Y."/>
            <person name="Yu Y."/>
        </authorList>
    </citation>
    <scope>NUCLEOTIDE SEQUENCE [LARGE SCALE GENOMIC DNA]</scope>
    <source>
        <tissue evidence="11">Muscle</tissue>
    </source>
</reference>
<dbReference type="EMBL" id="QCYY01001123">
    <property type="protein sequence ID" value="ROT80401.1"/>
    <property type="molecule type" value="Genomic_DNA"/>
</dbReference>
<evidence type="ECO:0000256" key="5">
    <source>
        <dbReference type="ARBA" id="ARBA00022759"/>
    </source>
</evidence>
<dbReference type="FunFam" id="3.10.20.370:FF:000001">
    <property type="entry name" value="Retrovirus-related Pol polyprotein from transposon 17.6-like protein"/>
    <property type="match status" value="1"/>
</dbReference>
<dbReference type="GO" id="GO:0004519">
    <property type="term" value="F:endonuclease activity"/>
    <property type="evidence" value="ECO:0007669"/>
    <property type="project" value="UniProtKB-KW"/>
</dbReference>
<keyword evidence="7" id="KW-0695">RNA-directed DNA polymerase</keyword>
<dbReference type="PANTHER" id="PTHR37984:SF5">
    <property type="entry name" value="PROTEIN NYNRIN-LIKE"/>
    <property type="match status" value="1"/>
</dbReference>
<dbReference type="OrthoDB" id="6356350at2759"/>
<evidence type="ECO:0000313" key="11">
    <source>
        <dbReference type="EMBL" id="ROT80401.1"/>
    </source>
</evidence>
<dbReference type="CDD" id="cd01647">
    <property type="entry name" value="RT_LTR"/>
    <property type="match status" value="1"/>
</dbReference>
<name>A0A3R7MEF2_PENVA</name>
<evidence type="ECO:0000256" key="9">
    <source>
        <dbReference type="SAM" id="MobiDB-lite"/>
    </source>
</evidence>
<dbReference type="PROSITE" id="PS50878">
    <property type="entry name" value="RT_POL"/>
    <property type="match status" value="1"/>
</dbReference>
<evidence type="ECO:0000256" key="3">
    <source>
        <dbReference type="ARBA" id="ARBA00022695"/>
    </source>
</evidence>
<evidence type="ECO:0000256" key="1">
    <source>
        <dbReference type="ARBA" id="ARBA00022670"/>
    </source>
</evidence>
<evidence type="ECO:0000259" key="10">
    <source>
        <dbReference type="PROSITE" id="PS50878"/>
    </source>
</evidence>
<dbReference type="Gene3D" id="3.10.10.10">
    <property type="entry name" value="HIV Type 1 Reverse Transcriptase, subunit A, domain 1"/>
    <property type="match status" value="1"/>
</dbReference>
<evidence type="ECO:0000256" key="7">
    <source>
        <dbReference type="ARBA" id="ARBA00022918"/>
    </source>
</evidence>
<evidence type="ECO:0000256" key="4">
    <source>
        <dbReference type="ARBA" id="ARBA00022722"/>
    </source>
</evidence>
<feature type="compositionally biased region" description="Basic and acidic residues" evidence="9">
    <location>
        <begin position="1"/>
        <end position="10"/>
    </location>
</feature>
<dbReference type="InterPro" id="IPR041577">
    <property type="entry name" value="RT_RNaseH_2"/>
</dbReference>
<organism evidence="11 12">
    <name type="scientific">Penaeus vannamei</name>
    <name type="common">Whiteleg shrimp</name>
    <name type="synonym">Litopenaeus vannamei</name>
    <dbReference type="NCBI Taxonomy" id="6689"/>
    <lineage>
        <taxon>Eukaryota</taxon>
        <taxon>Metazoa</taxon>
        <taxon>Ecdysozoa</taxon>
        <taxon>Arthropoda</taxon>
        <taxon>Crustacea</taxon>
        <taxon>Multicrustacea</taxon>
        <taxon>Malacostraca</taxon>
        <taxon>Eumalacostraca</taxon>
        <taxon>Eucarida</taxon>
        <taxon>Decapoda</taxon>
        <taxon>Dendrobranchiata</taxon>
        <taxon>Penaeoidea</taxon>
        <taxon>Penaeidae</taxon>
        <taxon>Penaeus</taxon>
    </lineage>
</organism>
<dbReference type="GO" id="GO:0008233">
    <property type="term" value="F:peptidase activity"/>
    <property type="evidence" value="ECO:0007669"/>
    <property type="project" value="UniProtKB-KW"/>
</dbReference>